<keyword evidence="5" id="KW-0378">Hydrolase</keyword>
<evidence type="ECO:0000256" key="2">
    <source>
        <dbReference type="ARBA" id="ARBA00022695"/>
    </source>
</evidence>
<proteinExistence type="predicted"/>
<dbReference type="AlphaFoldDB" id="A0AA38IZ71"/>
<dbReference type="PANTHER" id="PTHR37984:SF5">
    <property type="entry name" value="PROTEIN NYNRIN-LIKE"/>
    <property type="match status" value="1"/>
</dbReference>
<evidence type="ECO:0000313" key="9">
    <source>
        <dbReference type="Proteomes" id="UP001168821"/>
    </source>
</evidence>
<keyword evidence="9" id="KW-1185">Reference proteome</keyword>
<evidence type="ECO:0000256" key="3">
    <source>
        <dbReference type="ARBA" id="ARBA00022722"/>
    </source>
</evidence>
<gene>
    <name evidence="8" type="ORF">Zmor_001515</name>
</gene>
<comment type="caution">
    <text evidence="8">The sequence shown here is derived from an EMBL/GenBank/DDBJ whole genome shotgun (WGS) entry which is preliminary data.</text>
</comment>
<dbReference type="GO" id="GO:0003964">
    <property type="term" value="F:RNA-directed DNA polymerase activity"/>
    <property type="evidence" value="ECO:0007669"/>
    <property type="project" value="UniProtKB-KW"/>
</dbReference>
<feature type="domain" description="Reverse transcriptase RNase H-like" evidence="7">
    <location>
        <begin position="38"/>
        <end position="141"/>
    </location>
</feature>
<reference evidence="8" key="1">
    <citation type="journal article" date="2023" name="G3 (Bethesda)">
        <title>Whole genome assemblies of Zophobas morio and Tenebrio molitor.</title>
        <authorList>
            <person name="Kaur S."/>
            <person name="Stinson S.A."/>
            <person name="diCenzo G.C."/>
        </authorList>
    </citation>
    <scope>NUCLEOTIDE SEQUENCE</scope>
    <source>
        <strain evidence="8">QUZm001</strain>
    </source>
</reference>
<evidence type="ECO:0000256" key="4">
    <source>
        <dbReference type="ARBA" id="ARBA00022759"/>
    </source>
</evidence>
<name>A0AA38IZ71_9CUCU</name>
<dbReference type="PANTHER" id="PTHR37984">
    <property type="entry name" value="PROTEIN CBG26694"/>
    <property type="match status" value="1"/>
</dbReference>
<evidence type="ECO:0000313" key="8">
    <source>
        <dbReference type="EMBL" id="KAJ3666060.1"/>
    </source>
</evidence>
<evidence type="ECO:0000259" key="7">
    <source>
        <dbReference type="Pfam" id="PF17917"/>
    </source>
</evidence>
<accession>A0AA38IZ71</accession>
<dbReference type="Pfam" id="PF17917">
    <property type="entry name" value="RT_RNaseH"/>
    <property type="match status" value="1"/>
</dbReference>
<dbReference type="FunFam" id="3.10.20.370:FF:000001">
    <property type="entry name" value="Retrovirus-related Pol polyprotein from transposon 17.6-like protein"/>
    <property type="match status" value="1"/>
</dbReference>
<dbReference type="GO" id="GO:0004519">
    <property type="term" value="F:endonuclease activity"/>
    <property type="evidence" value="ECO:0007669"/>
    <property type="project" value="UniProtKB-KW"/>
</dbReference>
<dbReference type="InterPro" id="IPR050951">
    <property type="entry name" value="Retrovirus_Pol_polyprotein"/>
</dbReference>
<dbReference type="InterPro" id="IPR041373">
    <property type="entry name" value="RT_RNaseH"/>
</dbReference>
<dbReference type="InterPro" id="IPR043502">
    <property type="entry name" value="DNA/RNA_pol_sf"/>
</dbReference>
<evidence type="ECO:0000256" key="5">
    <source>
        <dbReference type="ARBA" id="ARBA00022801"/>
    </source>
</evidence>
<dbReference type="CDD" id="cd09274">
    <property type="entry name" value="RNase_HI_RT_Ty3"/>
    <property type="match status" value="1"/>
</dbReference>
<keyword evidence="1" id="KW-0808">Transferase</keyword>
<protein>
    <recommendedName>
        <fullName evidence="7">Reverse transcriptase RNase H-like domain-containing protein</fullName>
    </recommendedName>
</protein>
<evidence type="ECO:0000256" key="6">
    <source>
        <dbReference type="ARBA" id="ARBA00022918"/>
    </source>
</evidence>
<organism evidence="8 9">
    <name type="scientific">Zophobas morio</name>
    <dbReference type="NCBI Taxonomy" id="2755281"/>
    <lineage>
        <taxon>Eukaryota</taxon>
        <taxon>Metazoa</taxon>
        <taxon>Ecdysozoa</taxon>
        <taxon>Arthropoda</taxon>
        <taxon>Hexapoda</taxon>
        <taxon>Insecta</taxon>
        <taxon>Pterygota</taxon>
        <taxon>Neoptera</taxon>
        <taxon>Endopterygota</taxon>
        <taxon>Coleoptera</taxon>
        <taxon>Polyphaga</taxon>
        <taxon>Cucujiformia</taxon>
        <taxon>Tenebrionidae</taxon>
        <taxon>Zophobas</taxon>
    </lineage>
</organism>
<evidence type="ECO:0000256" key="1">
    <source>
        <dbReference type="ARBA" id="ARBA00022679"/>
    </source>
</evidence>
<dbReference type="Proteomes" id="UP001168821">
    <property type="component" value="Unassembled WGS sequence"/>
</dbReference>
<dbReference type="Gene3D" id="3.10.20.370">
    <property type="match status" value="1"/>
</dbReference>
<keyword evidence="3" id="KW-0540">Nuclease</keyword>
<dbReference type="GO" id="GO:0016787">
    <property type="term" value="F:hydrolase activity"/>
    <property type="evidence" value="ECO:0007669"/>
    <property type="project" value="UniProtKB-KW"/>
</dbReference>
<sequence>MTDLLNSKNRFRWTDEAQRAFDDLKREMGKPLHLHRPDFAKRFVLQTDASGVGIAAVLYQEDGKRRLVVSYASAKLNQTQRRYHVNEQECLAIVWAVRKYRAYLEDREFTLRTDNKALLWLNSAKDINAKLTRWALLLQKFKFRVEHCPGKDNQLPDLLSRNPAGDELTDEVESIERMLLPSLGAAENRHDDQASATTTTLAAIEVVTFADEIRVAQLTDPEFPGMIRRLEAIAVEGPQAPGDAAFARNYYTEDGFLWRRGDPRRLWVPTAARPRMLHEFHDSPEAGHLRSYNK</sequence>
<keyword evidence="6" id="KW-0695">RNA-directed DNA polymerase</keyword>
<dbReference type="EMBL" id="JALNTZ010000001">
    <property type="protein sequence ID" value="KAJ3666060.1"/>
    <property type="molecule type" value="Genomic_DNA"/>
</dbReference>
<dbReference type="SUPFAM" id="SSF56672">
    <property type="entry name" value="DNA/RNA polymerases"/>
    <property type="match status" value="1"/>
</dbReference>
<keyword evidence="4" id="KW-0255">Endonuclease</keyword>
<keyword evidence="2" id="KW-0548">Nucleotidyltransferase</keyword>